<dbReference type="OrthoDB" id="10257263at2759"/>
<dbReference type="Pfam" id="PF05147">
    <property type="entry name" value="LANC_like"/>
    <property type="match status" value="1"/>
</dbReference>
<keyword evidence="3" id="KW-0479">Metal-binding</keyword>
<dbReference type="InterPro" id="IPR007822">
    <property type="entry name" value="LANC-like"/>
</dbReference>
<dbReference type="GO" id="GO:0046872">
    <property type="term" value="F:metal ion binding"/>
    <property type="evidence" value="ECO:0007669"/>
    <property type="project" value="UniProtKB-KW"/>
</dbReference>
<evidence type="ECO:0000313" key="5">
    <source>
        <dbReference type="Proteomes" id="UP000325440"/>
    </source>
</evidence>
<reference evidence="4 5" key="1">
    <citation type="submission" date="2019-08" db="EMBL/GenBank/DDBJ databases">
        <authorList>
            <person name="Alioto T."/>
            <person name="Alioto T."/>
            <person name="Gomez Garrido J."/>
        </authorList>
    </citation>
    <scope>NUCLEOTIDE SEQUENCE [LARGE SCALE GENOMIC DNA]</scope>
</reference>
<dbReference type="FunFam" id="1.50.10.10:FF:000012">
    <property type="entry name" value="LanC-like protein 3"/>
    <property type="match status" value="1"/>
</dbReference>
<dbReference type="CDD" id="cd04794">
    <property type="entry name" value="euk_LANCL"/>
    <property type="match status" value="1"/>
</dbReference>
<evidence type="ECO:0000256" key="3">
    <source>
        <dbReference type="PIRSR" id="PIRSR607822-1"/>
    </source>
</evidence>
<dbReference type="GO" id="GO:0005886">
    <property type="term" value="C:plasma membrane"/>
    <property type="evidence" value="ECO:0007669"/>
    <property type="project" value="TreeGrafter"/>
</dbReference>
<sequence length="405" mass="46403">MPNRYFRNVFPDNTNLNYSYYVIWRNKAISLTKWIMKNASSSSSNDLYTGTTGIAYMFYRLATSNTYDTRMSTSYLNKAVEVLNLKEYKFNEKKSSQFICGDAGINAVYAAIYHQIGDEKTSEIYLENFKKGLTICKPIDFHMAGGDEYFVGRAGYLFGVLWLEKVFAKKIIADQDIVELCSTIVESGRRYSKQKKSMFPLMYSYYNKEYLGAAHGLCTILQVLISFPQFIHKEPQAKQDIKTCIDMLISLQTANGNFPCTMNEIGPKQRSEQDELVHWCHGAPGIFYLLAKAYLVFNERSYLECCLKCGDLVWNKGLLKKGPGLCHGVAGNGYVFLLLYRLTHEVKYLNRAMKFAEFIFIEECIQKSRTPDHPYSLYEGFAGTVCFLEDLVSPDNANFPFLDVF</sequence>
<dbReference type="EMBL" id="CABPRJ010000960">
    <property type="protein sequence ID" value="VVC32884.1"/>
    <property type="molecule type" value="Genomic_DNA"/>
</dbReference>
<dbReference type="AlphaFoldDB" id="A0A5E4MMP5"/>
<name>A0A5E4MMP5_9HEMI</name>
<dbReference type="SUPFAM" id="SSF158745">
    <property type="entry name" value="LanC-like"/>
    <property type="match status" value="1"/>
</dbReference>
<evidence type="ECO:0000256" key="1">
    <source>
        <dbReference type="ARBA" id="ARBA00007179"/>
    </source>
</evidence>
<dbReference type="PRINTS" id="PR01950">
    <property type="entry name" value="LANCSUPER"/>
</dbReference>
<evidence type="ECO:0000313" key="4">
    <source>
        <dbReference type="EMBL" id="VVC32884.1"/>
    </source>
</evidence>
<proteinExistence type="inferred from homology"/>
<dbReference type="PANTHER" id="PTHR12736:SF7">
    <property type="entry name" value="LANC-LIKE PROTEIN 3"/>
    <property type="match status" value="1"/>
</dbReference>
<evidence type="ECO:0000256" key="2">
    <source>
        <dbReference type="ARBA" id="ARBA00069999"/>
    </source>
</evidence>
<feature type="binding site" evidence="3">
    <location>
        <position position="280"/>
    </location>
    <ligand>
        <name>Zn(2+)</name>
        <dbReference type="ChEBI" id="CHEBI:29105"/>
    </ligand>
</feature>
<dbReference type="PRINTS" id="PR01951">
    <property type="entry name" value="LANCEUKARYTE"/>
</dbReference>
<comment type="similarity">
    <text evidence="1">Belongs to the LanC-like protein family.</text>
</comment>
<organism evidence="4 5">
    <name type="scientific">Cinara cedri</name>
    <dbReference type="NCBI Taxonomy" id="506608"/>
    <lineage>
        <taxon>Eukaryota</taxon>
        <taxon>Metazoa</taxon>
        <taxon>Ecdysozoa</taxon>
        <taxon>Arthropoda</taxon>
        <taxon>Hexapoda</taxon>
        <taxon>Insecta</taxon>
        <taxon>Pterygota</taxon>
        <taxon>Neoptera</taxon>
        <taxon>Paraneoptera</taxon>
        <taxon>Hemiptera</taxon>
        <taxon>Sternorrhyncha</taxon>
        <taxon>Aphidomorpha</taxon>
        <taxon>Aphidoidea</taxon>
        <taxon>Aphididae</taxon>
        <taxon>Lachninae</taxon>
        <taxon>Cinara</taxon>
    </lineage>
</organism>
<feature type="binding site" evidence="3">
    <location>
        <position position="327"/>
    </location>
    <ligand>
        <name>Zn(2+)</name>
        <dbReference type="ChEBI" id="CHEBI:29105"/>
    </ligand>
</feature>
<accession>A0A5E4MMP5</accession>
<dbReference type="InterPro" id="IPR020464">
    <property type="entry name" value="LanC-like_prot_euk"/>
</dbReference>
<dbReference type="Proteomes" id="UP000325440">
    <property type="component" value="Unassembled WGS sequence"/>
</dbReference>
<feature type="binding site" evidence="3">
    <location>
        <position position="326"/>
    </location>
    <ligand>
        <name>Zn(2+)</name>
        <dbReference type="ChEBI" id="CHEBI:29105"/>
    </ligand>
</feature>
<dbReference type="InterPro" id="IPR012341">
    <property type="entry name" value="6hp_glycosidase-like_sf"/>
</dbReference>
<dbReference type="GO" id="GO:0005975">
    <property type="term" value="P:carbohydrate metabolic process"/>
    <property type="evidence" value="ECO:0007669"/>
    <property type="project" value="InterPro"/>
</dbReference>
<keyword evidence="5" id="KW-1185">Reference proteome</keyword>
<dbReference type="Gene3D" id="1.50.10.10">
    <property type="match status" value="1"/>
</dbReference>
<dbReference type="GO" id="GO:0031179">
    <property type="term" value="P:peptide modification"/>
    <property type="evidence" value="ECO:0007669"/>
    <property type="project" value="InterPro"/>
</dbReference>
<keyword evidence="3" id="KW-0862">Zinc</keyword>
<dbReference type="PANTHER" id="PTHR12736">
    <property type="entry name" value="LANC-LIKE PROTEIN"/>
    <property type="match status" value="1"/>
</dbReference>
<gene>
    <name evidence="4" type="ORF">CINCED_3A019936</name>
</gene>
<dbReference type="SMART" id="SM01260">
    <property type="entry name" value="LANC_like"/>
    <property type="match status" value="1"/>
</dbReference>
<protein>
    <recommendedName>
        <fullName evidence="2">LanC-like protein 3 homolog</fullName>
    </recommendedName>
</protein>